<name>A0A8T4GKL0_9EURY</name>
<gene>
    <name evidence="4" type="ORF">J2751_003192</name>
</gene>
<reference evidence="4" key="1">
    <citation type="submission" date="2021-03" db="EMBL/GenBank/DDBJ databases">
        <title>Genomic Encyclopedia of Type Strains, Phase IV (KMG-IV): sequencing the most valuable type-strain genomes for metagenomic binning, comparative biology and taxonomic classification.</title>
        <authorList>
            <person name="Goeker M."/>
        </authorList>
    </citation>
    <scope>NUCLEOTIDE SEQUENCE</scope>
    <source>
        <strain evidence="4">DSM 23564</strain>
    </source>
</reference>
<accession>A0A8T4GKL0</accession>
<dbReference type="GO" id="GO:0003677">
    <property type="term" value="F:DNA binding"/>
    <property type="evidence" value="ECO:0007669"/>
    <property type="project" value="UniProtKB-KW"/>
</dbReference>
<dbReference type="Pfam" id="PF00872">
    <property type="entry name" value="Transposase_mut"/>
    <property type="match status" value="1"/>
</dbReference>
<evidence type="ECO:0000256" key="1">
    <source>
        <dbReference type="ARBA" id="ARBA00022578"/>
    </source>
</evidence>
<organism evidence="4 5">
    <name type="scientific">Halorubrum alkaliphilum</name>
    <dbReference type="NCBI Taxonomy" id="261290"/>
    <lineage>
        <taxon>Archaea</taxon>
        <taxon>Methanobacteriati</taxon>
        <taxon>Methanobacteriota</taxon>
        <taxon>Stenosarchaea group</taxon>
        <taxon>Halobacteria</taxon>
        <taxon>Halobacteriales</taxon>
        <taxon>Haloferacaceae</taxon>
        <taxon>Halorubrum</taxon>
    </lineage>
</organism>
<evidence type="ECO:0000313" key="4">
    <source>
        <dbReference type="EMBL" id="MBP1924140.1"/>
    </source>
</evidence>
<evidence type="ECO:0000256" key="3">
    <source>
        <dbReference type="ARBA" id="ARBA00023172"/>
    </source>
</evidence>
<dbReference type="Proteomes" id="UP000823588">
    <property type="component" value="Unassembled WGS sequence"/>
</dbReference>
<dbReference type="AlphaFoldDB" id="A0A8T4GKL0"/>
<dbReference type="GO" id="GO:0004803">
    <property type="term" value="F:transposase activity"/>
    <property type="evidence" value="ECO:0007669"/>
    <property type="project" value="InterPro"/>
</dbReference>
<dbReference type="RefSeq" id="WP_209487340.1">
    <property type="nucleotide sequence ID" value="NZ_JAGGKQ010000058.1"/>
</dbReference>
<dbReference type="EMBL" id="JAGGKQ010000058">
    <property type="protein sequence ID" value="MBP1924140.1"/>
    <property type="molecule type" value="Genomic_DNA"/>
</dbReference>
<protein>
    <submittedName>
        <fullName evidence="4">IS1 family transposase</fullName>
    </submittedName>
</protein>
<keyword evidence="2" id="KW-0238">DNA-binding</keyword>
<dbReference type="InterPro" id="IPR001207">
    <property type="entry name" value="Transposase_mutator"/>
</dbReference>
<evidence type="ECO:0000256" key="2">
    <source>
        <dbReference type="ARBA" id="ARBA00023125"/>
    </source>
</evidence>
<dbReference type="GO" id="GO:0006313">
    <property type="term" value="P:DNA transposition"/>
    <property type="evidence" value="ECO:0007669"/>
    <property type="project" value="InterPro"/>
</dbReference>
<comment type="caution">
    <text evidence="4">The sequence shown here is derived from an EMBL/GenBank/DDBJ whole genome shotgun (WGS) entry which is preliminary data.</text>
</comment>
<evidence type="ECO:0000313" key="5">
    <source>
        <dbReference type="Proteomes" id="UP000823588"/>
    </source>
</evidence>
<sequence length="396" mass="45541">MTTSAPTGTIVPTNEELPVLRLSQPECPDCGGPVSRNGGYERHPQGCQPLRVQRYICANCRSFSPTHPAVADDHHYPRAVTQLATTIDVLTDSSLENRQDVLTIHYNVRPSDQQIHNWCTEQTAEIVANDLPVVSGVFTYDEQYLTIDGSRAYRLTVYDELLRAPVAETIADRCTKETVREFLTTVLGEKPVHVVTTDGRSDYPEIIEDELDAVHHRCNFHFLKNGEKKLRNTVFESVRYANTERLRGAIVWSEFKQVFAAQSYEAAVRRFGAVLDKIEQLPKELRTAVKDVMEEFDTFLGHLRHEAVPSTTNNLERYYGHTKPTQIKRRFRSDEHARAFLKQQMYLRTLKQGLMSRERSLSLGRKLFPAVSIEQLEPLFTESKQRYLLWRDRETD</sequence>
<keyword evidence="3" id="KW-0233">DNA recombination</keyword>
<proteinExistence type="predicted"/>
<keyword evidence="5" id="KW-1185">Reference proteome</keyword>
<dbReference type="OrthoDB" id="275104at2157"/>
<keyword evidence="1" id="KW-0815">Transposition</keyword>